<evidence type="ECO:0000256" key="1">
    <source>
        <dbReference type="SAM" id="MobiDB-lite"/>
    </source>
</evidence>
<name>A0ABR1KSC9_9PEZI</name>
<feature type="region of interest" description="Disordered" evidence="1">
    <location>
        <begin position="1"/>
        <end position="271"/>
    </location>
</feature>
<dbReference type="PANTHER" id="PTHR38698:SF1">
    <property type="entry name" value="FUNGAL PROTEIN"/>
    <property type="match status" value="1"/>
</dbReference>
<feature type="compositionally biased region" description="Basic and acidic residues" evidence="1">
    <location>
        <begin position="122"/>
        <end position="131"/>
    </location>
</feature>
<sequence>MTELEPPRKSVELQDPGAHELAESSDGDEHFSDASEGRPRSDDRSNLTSPTPMTRVEKVDDEPSYGEVPGTEAYNKRMQDAVPDQVEIVPEGSRSRSASNLSVSDRPTTPRSPGGTPLVVVEKVDPEHPSHGEVPGTEAYQHRQADAVPDLVLKAPDAPEQANLLTGQGSPTASDRSETLSNGDQAPDESKPEEPLSSQVTDTGGHATGDGDHDLGDDFDDFEEGGQDEDFGDDFGDFDDGFQTSGDKAGDSCDGPSRPVSDSIPLYPSPSYEGLDAEGVLGTSQKFVTQIFPYPNENQPRIDHELSPSLLSERSLSLWAQLVAPPPLQPPNWVRSRIRRLFLVSLGVPVDLDEILPASKQKKLVLPSIHGGGDRSPRPSADESANGAASKLRKEGQHSNTSVDANSSKTERKRRGPPPPPEFDVSATTMLCSTTEAALNNFTDEELKAHVQRLKELLKRAEEVLVYWTKRKESAIGDKEAFEAVIENLVKHAKKVRK</sequence>
<feature type="compositionally biased region" description="Polar residues" evidence="1">
    <location>
        <begin position="398"/>
        <end position="408"/>
    </location>
</feature>
<accession>A0ABR1KSC9</accession>
<comment type="caution">
    <text evidence="2">The sequence shown here is derived from an EMBL/GenBank/DDBJ whole genome shotgun (WGS) entry which is preliminary data.</text>
</comment>
<dbReference type="PANTHER" id="PTHR38698">
    <property type="entry name" value="EXPRESSED PROTEIN"/>
    <property type="match status" value="1"/>
</dbReference>
<feature type="compositionally biased region" description="Basic and acidic residues" evidence="1">
    <location>
        <begin position="1"/>
        <end position="45"/>
    </location>
</feature>
<gene>
    <name evidence="2" type="ORF">IWZ03DRAFT_307281</name>
</gene>
<dbReference type="InterPro" id="IPR031355">
    <property type="entry name" value="YBL010C/LAA2-like"/>
</dbReference>
<keyword evidence="3" id="KW-1185">Reference proteome</keyword>
<reference evidence="2 3" key="1">
    <citation type="submission" date="2024-04" db="EMBL/GenBank/DDBJ databases">
        <title>Phyllosticta paracitricarpa is synonymous to the EU quarantine fungus P. citricarpa based on phylogenomic analyses.</title>
        <authorList>
            <consortium name="Lawrence Berkeley National Laboratory"/>
            <person name="Van Ingen-Buijs V.A."/>
            <person name="Van Westerhoven A.C."/>
            <person name="Haridas S."/>
            <person name="Skiadas P."/>
            <person name="Martin F."/>
            <person name="Groenewald J.Z."/>
            <person name="Crous P.W."/>
            <person name="Seidl M.F."/>
        </authorList>
    </citation>
    <scope>NUCLEOTIDE SEQUENCE [LARGE SCALE GENOMIC DNA]</scope>
    <source>
        <strain evidence="2 3">CBS 123371</strain>
    </source>
</reference>
<dbReference type="Proteomes" id="UP001363622">
    <property type="component" value="Unassembled WGS sequence"/>
</dbReference>
<dbReference type="Pfam" id="PF17104">
    <property type="entry name" value="YBL010C_LAA2"/>
    <property type="match status" value="1"/>
</dbReference>
<dbReference type="EMBL" id="JBBPHU010000003">
    <property type="protein sequence ID" value="KAK7520438.1"/>
    <property type="molecule type" value="Genomic_DNA"/>
</dbReference>
<feature type="compositionally biased region" description="Acidic residues" evidence="1">
    <location>
        <begin position="217"/>
        <end position="240"/>
    </location>
</feature>
<feature type="compositionally biased region" description="Low complexity" evidence="1">
    <location>
        <begin position="95"/>
        <end position="117"/>
    </location>
</feature>
<feature type="region of interest" description="Disordered" evidence="1">
    <location>
        <begin position="367"/>
        <end position="426"/>
    </location>
</feature>
<organism evidence="2 3">
    <name type="scientific">Phyllosticta citriasiana</name>
    <dbReference type="NCBI Taxonomy" id="595635"/>
    <lineage>
        <taxon>Eukaryota</taxon>
        <taxon>Fungi</taxon>
        <taxon>Dikarya</taxon>
        <taxon>Ascomycota</taxon>
        <taxon>Pezizomycotina</taxon>
        <taxon>Dothideomycetes</taxon>
        <taxon>Dothideomycetes incertae sedis</taxon>
        <taxon>Botryosphaeriales</taxon>
        <taxon>Phyllostictaceae</taxon>
        <taxon>Phyllosticta</taxon>
    </lineage>
</organism>
<feature type="compositionally biased region" description="Polar residues" evidence="1">
    <location>
        <begin position="163"/>
        <end position="184"/>
    </location>
</feature>
<evidence type="ECO:0000313" key="2">
    <source>
        <dbReference type="EMBL" id="KAK7520438.1"/>
    </source>
</evidence>
<evidence type="ECO:0000313" key="3">
    <source>
        <dbReference type="Proteomes" id="UP001363622"/>
    </source>
</evidence>
<proteinExistence type="predicted"/>
<protein>
    <submittedName>
        <fullName evidence="2">Uncharacterized protein</fullName>
    </submittedName>
</protein>
<feature type="compositionally biased region" description="Basic and acidic residues" evidence="1">
    <location>
        <begin position="372"/>
        <end position="381"/>
    </location>
</feature>